<comment type="similarity">
    <text evidence="1">Belongs to the 4-hydroxybenzoyl-CoA thioesterase family.</text>
</comment>
<organism evidence="3 4">
    <name type="scientific">Enhygromyxa salina</name>
    <dbReference type="NCBI Taxonomy" id="215803"/>
    <lineage>
        <taxon>Bacteria</taxon>
        <taxon>Pseudomonadati</taxon>
        <taxon>Myxococcota</taxon>
        <taxon>Polyangia</taxon>
        <taxon>Nannocystales</taxon>
        <taxon>Nannocystaceae</taxon>
        <taxon>Enhygromyxa</taxon>
    </lineage>
</organism>
<dbReference type="PANTHER" id="PTHR31793:SF27">
    <property type="entry name" value="NOVEL THIOESTERASE SUPERFAMILY DOMAIN AND SAPOSIN A-TYPE DOMAIN CONTAINING PROTEIN (0610012H03RIK)"/>
    <property type="match status" value="1"/>
</dbReference>
<dbReference type="EMBL" id="PVNL01000020">
    <property type="protein sequence ID" value="PRQ09473.1"/>
    <property type="molecule type" value="Genomic_DNA"/>
</dbReference>
<evidence type="ECO:0000313" key="3">
    <source>
        <dbReference type="EMBL" id="PRQ09473.1"/>
    </source>
</evidence>
<dbReference type="InterPro" id="IPR050563">
    <property type="entry name" value="4-hydroxybenzoyl-CoA_TE"/>
</dbReference>
<proteinExistence type="inferred from homology"/>
<dbReference type="InterPro" id="IPR029069">
    <property type="entry name" value="HotDog_dom_sf"/>
</dbReference>
<evidence type="ECO:0000313" key="4">
    <source>
        <dbReference type="Proteomes" id="UP000238823"/>
    </source>
</evidence>
<gene>
    <name evidence="3" type="ORF">ENSA7_07970</name>
</gene>
<comment type="caution">
    <text evidence="3">The sequence shown here is derived from an EMBL/GenBank/DDBJ whole genome shotgun (WGS) entry which is preliminary data.</text>
</comment>
<sequence>MGYDAAVTPVFELTRAVDRADIDQVGHVGNLEYLKWLLAAAEAHSAAVGLTWDRYRALGGVFVVRRHEFDYLGAALEGDELLVRTWISSTARASSTREYEILRGPTRLLRGTTLWAFVRLDTGRPCRIPEPVLSAFGIET</sequence>
<dbReference type="Gene3D" id="3.10.129.10">
    <property type="entry name" value="Hotdog Thioesterase"/>
    <property type="match status" value="1"/>
</dbReference>
<dbReference type="Proteomes" id="UP000238823">
    <property type="component" value="Unassembled WGS sequence"/>
</dbReference>
<dbReference type="PANTHER" id="PTHR31793">
    <property type="entry name" value="4-HYDROXYBENZOYL-COA THIOESTERASE FAMILY MEMBER"/>
    <property type="match status" value="1"/>
</dbReference>
<protein>
    <submittedName>
        <fullName evidence="3">Acyl-ACP thioesterase</fullName>
    </submittedName>
</protein>
<evidence type="ECO:0000256" key="1">
    <source>
        <dbReference type="ARBA" id="ARBA00005953"/>
    </source>
</evidence>
<dbReference type="GO" id="GO:0047617">
    <property type="term" value="F:fatty acyl-CoA hydrolase activity"/>
    <property type="evidence" value="ECO:0007669"/>
    <property type="project" value="TreeGrafter"/>
</dbReference>
<keyword evidence="2" id="KW-0378">Hydrolase</keyword>
<accession>A0A2S9YWM4</accession>
<dbReference type="CDD" id="cd00586">
    <property type="entry name" value="4HBT"/>
    <property type="match status" value="1"/>
</dbReference>
<evidence type="ECO:0000256" key="2">
    <source>
        <dbReference type="ARBA" id="ARBA00022801"/>
    </source>
</evidence>
<reference evidence="3 4" key="1">
    <citation type="submission" date="2018-03" db="EMBL/GenBank/DDBJ databases">
        <title>Draft Genome Sequences of the Obligatory Marine Myxobacteria Enhygromyxa salina SWB007.</title>
        <authorList>
            <person name="Poehlein A."/>
            <person name="Moghaddam J.A."/>
            <person name="Harms H."/>
            <person name="Alanjari M."/>
            <person name="Koenig G.M."/>
            <person name="Daniel R."/>
            <person name="Schaeberle T.F."/>
        </authorList>
    </citation>
    <scope>NUCLEOTIDE SEQUENCE [LARGE SCALE GENOMIC DNA]</scope>
    <source>
        <strain evidence="3 4">SWB007</strain>
    </source>
</reference>
<dbReference type="OrthoDB" id="9801517at2"/>
<dbReference type="Pfam" id="PF13279">
    <property type="entry name" value="4HBT_2"/>
    <property type="match status" value="1"/>
</dbReference>
<dbReference type="SUPFAM" id="SSF54637">
    <property type="entry name" value="Thioesterase/thiol ester dehydrase-isomerase"/>
    <property type="match status" value="1"/>
</dbReference>
<dbReference type="AlphaFoldDB" id="A0A2S9YWM4"/>
<name>A0A2S9YWM4_9BACT</name>